<dbReference type="AlphaFoldDB" id="A0A6M3KAK0"/>
<accession>A0A6M3KAK0</accession>
<reference evidence="1" key="1">
    <citation type="submission" date="2020-03" db="EMBL/GenBank/DDBJ databases">
        <title>The deep terrestrial virosphere.</title>
        <authorList>
            <person name="Holmfeldt K."/>
            <person name="Nilsson E."/>
            <person name="Simone D."/>
            <person name="Lopez-Fernandez M."/>
            <person name="Wu X."/>
            <person name="de Brujin I."/>
            <person name="Lundin D."/>
            <person name="Andersson A."/>
            <person name="Bertilsson S."/>
            <person name="Dopson M."/>
        </authorList>
    </citation>
    <scope>NUCLEOTIDE SEQUENCE</scope>
    <source>
        <strain evidence="1">MM415A00976</strain>
    </source>
</reference>
<gene>
    <name evidence="1" type="ORF">MM415A00976_0023</name>
</gene>
<sequence length="126" mass="13921">MLPRSFIFPRPRSNETPEDYSKRLIISLEEMYESITREFGTYFEEAFTWNPGSLADGAGETSTDIPAPGAALGDYVAVSSSLDLQGIICTAYVHAEDVVHIRLQNETGGTIDLASSTFRVKVVKRE</sequence>
<dbReference type="EMBL" id="MT142357">
    <property type="protein sequence ID" value="QJA78879.1"/>
    <property type="molecule type" value="Genomic_DNA"/>
</dbReference>
<proteinExistence type="predicted"/>
<evidence type="ECO:0000313" key="1">
    <source>
        <dbReference type="EMBL" id="QJA78879.1"/>
    </source>
</evidence>
<name>A0A6M3KAK0_9ZZZZ</name>
<organism evidence="1">
    <name type="scientific">viral metagenome</name>
    <dbReference type="NCBI Taxonomy" id="1070528"/>
    <lineage>
        <taxon>unclassified sequences</taxon>
        <taxon>metagenomes</taxon>
        <taxon>organismal metagenomes</taxon>
    </lineage>
</organism>
<protein>
    <submittedName>
        <fullName evidence="1">Uncharacterized protein</fullName>
    </submittedName>
</protein>